<proteinExistence type="predicted"/>
<dbReference type="EMBL" id="DF820457">
    <property type="protein sequence ID" value="GAK51727.1"/>
    <property type="molecule type" value="Genomic_DNA"/>
</dbReference>
<dbReference type="Proteomes" id="UP000030700">
    <property type="component" value="Unassembled WGS sequence"/>
</dbReference>
<evidence type="ECO:0000313" key="2">
    <source>
        <dbReference type="Proteomes" id="UP000030700"/>
    </source>
</evidence>
<evidence type="ECO:0000313" key="1">
    <source>
        <dbReference type="EMBL" id="GAK51727.1"/>
    </source>
</evidence>
<protein>
    <recommendedName>
        <fullName evidence="3">DUF2281 domain-containing protein</fullName>
    </recommendedName>
</protein>
<dbReference type="HOGENOM" id="CLU_2367095_0_0_0"/>
<gene>
    <name evidence="1" type="ORF">U14_02972</name>
</gene>
<organism evidence="1">
    <name type="scientific">Candidatus Moduliflexus flocculans</name>
    <dbReference type="NCBI Taxonomy" id="1499966"/>
    <lineage>
        <taxon>Bacteria</taxon>
        <taxon>Candidatus Moduliflexota</taxon>
        <taxon>Candidatus Moduliflexia</taxon>
        <taxon>Candidatus Moduliflexales</taxon>
        <taxon>Candidatus Moduliflexaceae</taxon>
    </lineage>
</organism>
<sequence length="95" mass="10955">MELSTLQAYEDAIVTIMRRLPGERQRELFDFAQFLESRTTDKAKSSEHDAKWEQLLAKPESSQVLENMVREAREEYRTGHITAITITDDGRLSPA</sequence>
<keyword evidence="2" id="KW-1185">Reference proteome</keyword>
<name>A0A081BMW1_9BACT</name>
<dbReference type="AlphaFoldDB" id="A0A081BMW1"/>
<reference evidence="1" key="1">
    <citation type="journal article" date="2015" name="PeerJ">
        <title>First genomic representation of candidate bacterial phylum KSB3 points to enhanced environmental sensing as a trigger of wastewater bulking.</title>
        <authorList>
            <person name="Sekiguchi Y."/>
            <person name="Ohashi A."/>
            <person name="Parks D.H."/>
            <person name="Yamauchi T."/>
            <person name="Tyson G.W."/>
            <person name="Hugenholtz P."/>
        </authorList>
    </citation>
    <scope>NUCLEOTIDE SEQUENCE [LARGE SCALE GENOMIC DNA]</scope>
</reference>
<accession>A0A081BMW1</accession>
<evidence type="ECO:0008006" key="3">
    <source>
        <dbReference type="Google" id="ProtNLM"/>
    </source>
</evidence>